<feature type="transmembrane region" description="Helical" evidence="2">
    <location>
        <begin position="187"/>
        <end position="209"/>
    </location>
</feature>
<protein>
    <recommendedName>
        <fullName evidence="5">Integral membrane protein</fullName>
    </recommendedName>
</protein>
<feature type="region of interest" description="Disordered" evidence="1">
    <location>
        <begin position="1"/>
        <end position="59"/>
    </location>
</feature>
<accession>A0ABN3QUG6</accession>
<reference evidence="3 4" key="1">
    <citation type="journal article" date="2019" name="Int. J. Syst. Evol. Microbiol.">
        <title>The Global Catalogue of Microorganisms (GCM) 10K type strain sequencing project: providing services to taxonomists for standard genome sequencing and annotation.</title>
        <authorList>
            <consortium name="The Broad Institute Genomics Platform"/>
            <consortium name="The Broad Institute Genome Sequencing Center for Infectious Disease"/>
            <person name="Wu L."/>
            <person name="Ma J."/>
        </authorList>
    </citation>
    <scope>NUCLEOTIDE SEQUENCE [LARGE SCALE GENOMIC DNA]</scope>
    <source>
        <strain evidence="3 4">JCM 16373</strain>
    </source>
</reference>
<evidence type="ECO:0000256" key="2">
    <source>
        <dbReference type="SAM" id="Phobius"/>
    </source>
</evidence>
<comment type="caution">
    <text evidence="3">The sequence shown here is derived from an EMBL/GenBank/DDBJ whole genome shotgun (WGS) entry which is preliminary data.</text>
</comment>
<keyword evidence="2" id="KW-0472">Membrane</keyword>
<feature type="transmembrane region" description="Helical" evidence="2">
    <location>
        <begin position="115"/>
        <end position="142"/>
    </location>
</feature>
<dbReference type="RefSeq" id="WP_344570196.1">
    <property type="nucleotide sequence ID" value="NZ_BAAARJ010000025.1"/>
</dbReference>
<dbReference type="EMBL" id="BAAARJ010000025">
    <property type="protein sequence ID" value="GAA2635573.1"/>
    <property type="molecule type" value="Genomic_DNA"/>
</dbReference>
<feature type="transmembrane region" description="Helical" evidence="2">
    <location>
        <begin position="154"/>
        <end position="175"/>
    </location>
</feature>
<gene>
    <name evidence="3" type="ORF">GCM10009863_60020</name>
</gene>
<sequence>MSYPPPPGQDPNNPYAAPQQGAPYGYPQQAPPPQYQTPAPPYGYPQQPGGYPQQPGMPAHPGIPMAPSVSMPGLVVTARVLLFVAGALWGLSAVFVLIGGLMANGMVNDIPGVRSVGGAALGIGLGLFLLFGGLAALHIVPASMFGKGSVGTRVTAIIGASLNGLIALLGMLSAIGNSGGGSIFVSLLWLATAVVTIVFCSMGAAGQWFNRPRY</sequence>
<evidence type="ECO:0008006" key="5">
    <source>
        <dbReference type="Google" id="ProtNLM"/>
    </source>
</evidence>
<keyword evidence="4" id="KW-1185">Reference proteome</keyword>
<evidence type="ECO:0000313" key="3">
    <source>
        <dbReference type="EMBL" id="GAA2635573.1"/>
    </source>
</evidence>
<feature type="compositionally biased region" description="Low complexity" evidence="1">
    <location>
        <begin position="44"/>
        <end position="59"/>
    </location>
</feature>
<dbReference type="Proteomes" id="UP001501447">
    <property type="component" value="Unassembled WGS sequence"/>
</dbReference>
<keyword evidence="2" id="KW-1133">Transmembrane helix</keyword>
<feature type="compositionally biased region" description="Low complexity" evidence="1">
    <location>
        <begin position="10"/>
        <end position="28"/>
    </location>
</feature>
<organism evidence="3 4">
    <name type="scientific">Streptomyces axinellae</name>
    <dbReference type="NCBI Taxonomy" id="552788"/>
    <lineage>
        <taxon>Bacteria</taxon>
        <taxon>Bacillati</taxon>
        <taxon>Actinomycetota</taxon>
        <taxon>Actinomycetes</taxon>
        <taxon>Kitasatosporales</taxon>
        <taxon>Streptomycetaceae</taxon>
        <taxon>Streptomyces</taxon>
    </lineage>
</organism>
<dbReference type="SUPFAM" id="SSF81995">
    <property type="entry name" value="beta-sandwich domain of Sec23/24"/>
    <property type="match status" value="1"/>
</dbReference>
<proteinExistence type="predicted"/>
<feature type="transmembrane region" description="Helical" evidence="2">
    <location>
        <begin position="80"/>
        <end position="103"/>
    </location>
</feature>
<name>A0ABN3QUG6_9ACTN</name>
<feature type="compositionally biased region" description="Pro residues" evidence="1">
    <location>
        <begin position="29"/>
        <end position="43"/>
    </location>
</feature>
<evidence type="ECO:0000256" key="1">
    <source>
        <dbReference type="SAM" id="MobiDB-lite"/>
    </source>
</evidence>
<evidence type="ECO:0000313" key="4">
    <source>
        <dbReference type="Proteomes" id="UP001501447"/>
    </source>
</evidence>
<keyword evidence="2" id="KW-0812">Transmembrane</keyword>